<organism evidence="9 10">
    <name type="scientific">Dickeya poaceiphila</name>
    <dbReference type="NCBI Taxonomy" id="568768"/>
    <lineage>
        <taxon>Bacteria</taxon>
        <taxon>Pseudomonadati</taxon>
        <taxon>Pseudomonadota</taxon>
        <taxon>Gammaproteobacteria</taxon>
        <taxon>Enterobacterales</taxon>
        <taxon>Pectobacteriaceae</taxon>
        <taxon>Dickeya</taxon>
    </lineage>
</organism>
<dbReference type="OrthoDB" id="9780918at2"/>
<dbReference type="GO" id="GO:0005886">
    <property type="term" value="C:plasma membrane"/>
    <property type="evidence" value="ECO:0007669"/>
    <property type="project" value="UniProtKB-SubCell"/>
</dbReference>
<evidence type="ECO:0000259" key="8">
    <source>
        <dbReference type="Pfam" id="PF09335"/>
    </source>
</evidence>
<dbReference type="InterPro" id="IPR032818">
    <property type="entry name" value="DedA-like"/>
</dbReference>
<sequence length="256" mass="29143">MEAWLEHLITQSLAYSLTAVLLVAFLESLALVGLLLPGTLMMASLGAFIGSGDMGLYPAWGMGIIGCLLGDWISFFIGWRFKEKLHNWSFLQKHRAYVYRTEKMLHQHNMATILIGRFFGPTRPLIPMVAGMLELSPRRFALPNIIGCLTWPPVYLMPGILAGVAIDIPKQADSSGFKWLLLITAMLLWSAGWLLWRWWRVHRGANAESAGWLTLARLRWLAPLTAVIAVISLWQLWQHPLMPVYRHLLWQILMDK</sequence>
<evidence type="ECO:0000256" key="6">
    <source>
        <dbReference type="ARBA" id="ARBA00023136"/>
    </source>
</evidence>
<evidence type="ECO:0000256" key="7">
    <source>
        <dbReference type="RuleBase" id="RU367016"/>
    </source>
</evidence>
<keyword evidence="3 7" id="KW-1003">Cell membrane</keyword>
<protein>
    <submittedName>
        <fullName evidence="9">DedA family protein</fullName>
    </submittedName>
</protein>
<gene>
    <name evidence="9" type="ORF">Dpoa569_0000594</name>
</gene>
<accession>A0A5B8I6P1</accession>
<dbReference type="RefSeq" id="WP_042872819.1">
    <property type="nucleotide sequence ID" value="NZ_CM001975.1"/>
</dbReference>
<dbReference type="Pfam" id="PF09335">
    <property type="entry name" value="VTT_dom"/>
    <property type="match status" value="1"/>
</dbReference>
<feature type="transmembrane region" description="Helical" evidence="7">
    <location>
        <begin position="220"/>
        <end position="237"/>
    </location>
</feature>
<feature type="transmembrane region" description="Helical" evidence="7">
    <location>
        <begin position="12"/>
        <end position="36"/>
    </location>
</feature>
<evidence type="ECO:0000256" key="2">
    <source>
        <dbReference type="ARBA" id="ARBA00010792"/>
    </source>
</evidence>
<dbReference type="PANTHER" id="PTHR30353">
    <property type="entry name" value="INNER MEMBRANE PROTEIN DEDA-RELATED"/>
    <property type="match status" value="1"/>
</dbReference>
<keyword evidence="5 7" id="KW-1133">Transmembrane helix</keyword>
<dbReference type="EMBL" id="CP042220">
    <property type="protein sequence ID" value="QDX28907.1"/>
    <property type="molecule type" value="Genomic_DNA"/>
</dbReference>
<comment type="similarity">
    <text evidence="2 7">Belongs to the DedA family.</text>
</comment>
<dbReference type="STRING" id="568768.GCA_000406125_03375"/>
<evidence type="ECO:0000256" key="5">
    <source>
        <dbReference type="ARBA" id="ARBA00022989"/>
    </source>
</evidence>
<feature type="transmembrane region" description="Helical" evidence="7">
    <location>
        <begin position="56"/>
        <end position="79"/>
    </location>
</feature>
<evidence type="ECO:0000256" key="3">
    <source>
        <dbReference type="ARBA" id="ARBA00022475"/>
    </source>
</evidence>
<dbReference type="Proteomes" id="UP000320591">
    <property type="component" value="Chromosome"/>
</dbReference>
<reference evidence="9 10" key="1">
    <citation type="journal article" date="2019" name="Environ. Microbiol.">
        <title>The phytopathogenic nature of Dickeya aquatica 174/2 and the dynamic early evolution of Dickeya pathogenicity.</title>
        <authorList>
            <person name="Duprey A."/>
            <person name="Taib N."/>
            <person name="Leonard S."/>
            <person name="Garin T."/>
            <person name="Flandrois J.P."/>
            <person name="Nasser W."/>
            <person name="Brochier-Armanet C."/>
            <person name="Reverchon S."/>
        </authorList>
    </citation>
    <scope>NUCLEOTIDE SEQUENCE [LARGE SCALE GENOMIC DNA]</scope>
    <source>
        <strain evidence="9 10">NCPPB 569</strain>
    </source>
</reference>
<dbReference type="InterPro" id="IPR032816">
    <property type="entry name" value="VTT_dom"/>
</dbReference>
<evidence type="ECO:0000256" key="1">
    <source>
        <dbReference type="ARBA" id="ARBA00004651"/>
    </source>
</evidence>
<keyword evidence="4 7" id="KW-0812">Transmembrane</keyword>
<feature type="domain" description="VTT" evidence="8">
    <location>
        <begin position="36"/>
        <end position="159"/>
    </location>
</feature>
<evidence type="ECO:0000313" key="9">
    <source>
        <dbReference type="EMBL" id="QDX28907.1"/>
    </source>
</evidence>
<comment type="subcellular location">
    <subcellularLocation>
        <location evidence="1 7">Cell membrane</location>
        <topology evidence="1 7">Multi-pass membrane protein</topology>
    </subcellularLocation>
</comment>
<evidence type="ECO:0000256" key="4">
    <source>
        <dbReference type="ARBA" id="ARBA00022692"/>
    </source>
</evidence>
<proteinExistence type="inferred from homology"/>
<feature type="transmembrane region" description="Helical" evidence="7">
    <location>
        <begin position="178"/>
        <end position="199"/>
    </location>
</feature>
<evidence type="ECO:0000313" key="10">
    <source>
        <dbReference type="Proteomes" id="UP000320591"/>
    </source>
</evidence>
<dbReference type="KEGG" id="dic:Dpoa569_0000594"/>
<dbReference type="AlphaFoldDB" id="A0A5B8I6P1"/>
<name>A0A5B8I6P1_9GAMM</name>
<keyword evidence="10" id="KW-1185">Reference proteome</keyword>
<keyword evidence="6 7" id="KW-0472">Membrane</keyword>
<feature type="transmembrane region" description="Helical" evidence="7">
    <location>
        <begin position="141"/>
        <end position="166"/>
    </location>
</feature>
<dbReference type="PANTHER" id="PTHR30353:SF15">
    <property type="entry name" value="INNER MEMBRANE PROTEIN YABI"/>
    <property type="match status" value="1"/>
</dbReference>